<dbReference type="Proteomes" id="UP001634007">
    <property type="component" value="Unassembled WGS sequence"/>
</dbReference>
<proteinExistence type="predicted"/>
<dbReference type="AlphaFoldDB" id="A0ABD3KNX6"/>
<sequence>MGCISSKVVSRSISYREELNRSSRSTGKSLMALEDIFSSNKGSDQFLTLVCTANTVANRLRSGSINSELKMGPRSTEATSEIDRNCDCSAVSEEGTDGYHTEPAISQLIHEDSESYSVEPPKRSRSWHSFFEEEMPSANAENYGKSRDGTEWEYKGVRRSRSFHTVEEYDALLDRILSASSPHDDNVGENQENITSLESSMHSAQNNCNIKIMDTTPQKDDVLVDKTIVNDEAVKDNSIAPSASGSESKEVIPSSLESRTSDKLTAKDDVVQEERCVIEGGFKRKAIARGLESLAIPTTIEFPAVASLREWIPARGQVYSPGAYATPKFGTYSLPQSENPCEATEDNIFTEELVMAFEEHMQELEAEEETILKQIAEKWEREGAKENLDEVVTT</sequence>
<keyword evidence="4" id="KW-1185">Reference proteome</keyword>
<gene>
    <name evidence="3" type="ORF">ACJRO7_022225</name>
</gene>
<feature type="region of interest" description="Disordered" evidence="2">
    <location>
        <begin position="238"/>
        <end position="264"/>
    </location>
</feature>
<evidence type="ECO:0000256" key="2">
    <source>
        <dbReference type="SAM" id="MobiDB-lite"/>
    </source>
</evidence>
<dbReference type="EMBL" id="JBJKBG010000005">
    <property type="protein sequence ID" value="KAL3741072.1"/>
    <property type="molecule type" value="Genomic_DNA"/>
</dbReference>
<protein>
    <submittedName>
        <fullName evidence="3">Uncharacterized protein</fullName>
    </submittedName>
</protein>
<feature type="coiled-coil region" evidence="1">
    <location>
        <begin position="347"/>
        <end position="377"/>
    </location>
</feature>
<evidence type="ECO:0000313" key="3">
    <source>
        <dbReference type="EMBL" id="KAL3741072.1"/>
    </source>
</evidence>
<reference evidence="3 4" key="1">
    <citation type="submission" date="2024-11" db="EMBL/GenBank/DDBJ databases">
        <title>Chromosome-level genome assembly of Eucalyptus globulus Labill. provides insights into its genome evolution.</title>
        <authorList>
            <person name="Li X."/>
        </authorList>
    </citation>
    <scope>NUCLEOTIDE SEQUENCE [LARGE SCALE GENOMIC DNA]</scope>
    <source>
        <strain evidence="3">CL2024</strain>
        <tissue evidence="3">Fresh tender leaves</tissue>
    </source>
</reference>
<keyword evidence="1" id="KW-0175">Coiled coil</keyword>
<evidence type="ECO:0000313" key="4">
    <source>
        <dbReference type="Proteomes" id="UP001634007"/>
    </source>
</evidence>
<evidence type="ECO:0000256" key="1">
    <source>
        <dbReference type="SAM" id="Coils"/>
    </source>
</evidence>
<accession>A0ABD3KNX6</accession>
<name>A0ABD3KNX6_EUCGL</name>
<organism evidence="3 4">
    <name type="scientific">Eucalyptus globulus</name>
    <name type="common">Tasmanian blue gum</name>
    <dbReference type="NCBI Taxonomy" id="34317"/>
    <lineage>
        <taxon>Eukaryota</taxon>
        <taxon>Viridiplantae</taxon>
        <taxon>Streptophyta</taxon>
        <taxon>Embryophyta</taxon>
        <taxon>Tracheophyta</taxon>
        <taxon>Spermatophyta</taxon>
        <taxon>Magnoliopsida</taxon>
        <taxon>eudicotyledons</taxon>
        <taxon>Gunneridae</taxon>
        <taxon>Pentapetalae</taxon>
        <taxon>rosids</taxon>
        <taxon>malvids</taxon>
        <taxon>Myrtales</taxon>
        <taxon>Myrtaceae</taxon>
        <taxon>Myrtoideae</taxon>
        <taxon>Eucalypteae</taxon>
        <taxon>Eucalyptus</taxon>
    </lineage>
</organism>
<comment type="caution">
    <text evidence="3">The sequence shown here is derived from an EMBL/GenBank/DDBJ whole genome shotgun (WGS) entry which is preliminary data.</text>
</comment>